<comment type="caution">
    <text evidence="1">The sequence shown here is derived from an EMBL/GenBank/DDBJ whole genome shotgun (WGS) entry which is preliminary data.</text>
</comment>
<accession>A0ABQ8ZPA4</accession>
<protein>
    <submittedName>
        <fullName evidence="1">Uncharacterized protein</fullName>
    </submittedName>
</protein>
<keyword evidence="2" id="KW-1185">Reference proteome</keyword>
<reference evidence="1" key="1">
    <citation type="submission" date="2022-10" db="EMBL/GenBank/DDBJ databases">
        <authorList>
            <person name="Hyden B.L."/>
            <person name="Feng K."/>
            <person name="Yates T."/>
            <person name="Jawdy S."/>
            <person name="Smart L.B."/>
            <person name="Muchero W."/>
        </authorList>
    </citation>
    <scope>NUCLEOTIDE SEQUENCE</scope>
    <source>
        <tissue evidence="1">Shoot tip</tissue>
    </source>
</reference>
<evidence type="ECO:0000313" key="2">
    <source>
        <dbReference type="Proteomes" id="UP001141253"/>
    </source>
</evidence>
<dbReference type="EMBL" id="JAPFFI010000027">
    <property type="protein sequence ID" value="KAJ6303545.1"/>
    <property type="molecule type" value="Genomic_DNA"/>
</dbReference>
<gene>
    <name evidence="1" type="ORF">OIU77_017429</name>
</gene>
<reference evidence="1" key="2">
    <citation type="journal article" date="2023" name="Int. J. Mol. Sci.">
        <title>De Novo Assembly and Annotation of 11 Diverse Shrub Willow (Salix) Genomes Reveals Novel Gene Organization in Sex-Linked Regions.</title>
        <authorList>
            <person name="Hyden B."/>
            <person name="Feng K."/>
            <person name="Yates T.B."/>
            <person name="Jawdy S."/>
            <person name="Cereghino C."/>
            <person name="Smart L.B."/>
            <person name="Muchero W."/>
        </authorList>
    </citation>
    <scope>NUCLEOTIDE SEQUENCE</scope>
    <source>
        <tissue evidence="1">Shoot tip</tissue>
    </source>
</reference>
<organism evidence="1 2">
    <name type="scientific">Salix suchowensis</name>
    <dbReference type="NCBI Taxonomy" id="1278906"/>
    <lineage>
        <taxon>Eukaryota</taxon>
        <taxon>Viridiplantae</taxon>
        <taxon>Streptophyta</taxon>
        <taxon>Embryophyta</taxon>
        <taxon>Tracheophyta</taxon>
        <taxon>Spermatophyta</taxon>
        <taxon>Magnoliopsida</taxon>
        <taxon>eudicotyledons</taxon>
        <taxon>Gunneridae</taxon>
        <taxon>Pentapetalae</taxon>
        <taxon>rosids</taxon>
        <taxon>fabids</taxon>
        <taxon>Malpighiales</taxon>
        <taxon>Salicaceae</taxon>
        <taxon>Saliceae</taxon>
        <taxon>Salix</taxon>
    </lineage>
</organism>
<sequence length="135" mass="15335">MAFLHFELSLFARLYKIGKRPEGGNHEQKTTLSFENRSSTHGFTHGGCYPYDPLKLSTLALASLILIPKSLFATQPLHFHSPPPPLRSRLCTVEEGTGRLKEGKDSTTHLETRGLGIRRKGEDHREYQFLLLHPR</sequence>
<name>A0ABQ8ZPA4_9ROSI</name>
<proteinExistence type="predicted"/>
<evidence type="ECO:0000313" key="1">
    <source>
        <dbReference type="EMBL" id="KAJ6303545.1"/>
    </source>
</evidence>
<dbReference type="Proteomes" id="UP001141253">
    <property type="component" value="Chromosome 16"/>
</dbReference>